<keyword evidence="2" id="KW-1185">Reference proteome</keyword>
<sequence>MIPLPRIQTPLGTEKPGVGYLRDAMGGWIGTLRDTRSGFAVVA</sequence>
<organism evidence="1 2">
    <name type="scientific">Salinirubrum litoreum</name>
    <dbReference type="NCBI Taxonomy" id="1126234"/>
    <lineage>
        <taxon>Archaea</taxon>
        <taxon>Methanobacteriati</taxon>
        <taxon>Methanobacteriota</taxon>
        <taxon>Stenosarchaea group</taxon>
        <taxon>Halobacteria</taxon>
        <taxon>Halobacteriales</taxon>
        <taxon>Haloferacaceae</taxon>
        <taxon>Salinirubrum</taxon>
    </lineage>
</organism>
<accession>A0ABD5R6I2</accession>
<protein>
    <submittedName>
        <fullName evidence="1">Uncharacterized protein</fullName>
    </submittedName>
</protein>
<dbReference type="Proteomes" id="UP001596201">
    <property type="component" value="Unassembled WGS sequence"/>
</dbReference>
<dbReference type="AlphaFoldDB" id="A0ABD5R6I2"/>
<name>A0ABD5R6I2_9EURY</name>
<comment type="caution">
    <text evidence="1">The sequence shown here is derived from an EMBL/GenBank/DDBJ whole genome shotgun (WGS) entry which is preliminary data.</text>
</comment>
<proteinExistence type="predicted"/>
<dbReference type="RefSeq" id="WP_264474855.1">
    <property type="nucleotide sequence ID" value="NZ_JAJCVJ010000001.1"/>
</dbReference>
<dbReference type="EMBL" id="JBHSKX010000001">
    <property type="protein sequence ID" value="MFC5365560.1"/>
    <property type="molecule type" value="Genomic_DNA"/>
</dbReference>
<reference evidence="1 2" key="1">
    <citation type="journal article" date="2019" name="Int. J. Syst. Evol. Microbiol.">
        <title>The Global Catalogue of Microorganisms (GCM) 10K type strain sequencing project: providing services to taxonomists for standard genome sequencing and annotation.</title>
        <authorList>
            <consortium name="The Broad Institute Genomics Platform"/>
            <consortium name="The Broad Institute Genome Sequencing Center for Infectious Disease"/>
            <person name="Wu L."/>
            <person name="Ma J."/>
        </authorList>
    </citation>
    <scope>NUCLEOTIDE SEQUENCE [LARGE SCALE GENOMIC DNA]</scope>
    <source>
        <strain evidence="1 2">CGMCC 1.12237</strain>
    </source>
</reference>
<evidence type="ECO:0000313" key="2">
    <source>
        <dbReference type="Proteomes" id="UP001596201"/>
    </source>
</evidence>
<evidence type="ECO:0000313" key="1">
    <source>
        <dbReference type="EMBL" id="MFC5365560.1"/>
    </source>
</evidence>
<gene>
    <name evidence="1" type="ORF">ACFPJ5_01315</name>
</gene>